<dbReference type="Proteomes" id="UP000192801">
    <property type="component" value="Unassembled WGS sequence"/>
</dbReference>
<dbReference type="STRING" id="444597.BST26_04490"/>
<proteinExistence type="predicted"/>
<keyword evidence="3" id="KW-1185">Reference proteome</keyword>
<dbReference type="EMBL" id="MVHS01000007">
    <property type="protein sequence ID" value="ORA72522.1"/>
    <property type="molecule type" value="Genomic_DNA"/>
</dbReference>
<name>A0A1X0DK22_9MYCO</name>
<evidence type="ECO:0000313" key="2">
    <source>
        <dbReference type="EMBL" id="ORA72522.1"/>
    </source>
</evidence>
<keyword evidence="1" id="KW-0472">Membrane</keyword>
<keyword evidence="1" id="KW-1133">Transmembrane helix</keyword>
<organism evidence="2 3">
    <name type="scientific">Mycolicibacterium insubricum</name>
    <dbReference type="NCBI Taxonomy" id="444597"/>
    <lineage>
        <taxon>Bacteria</taxon>
        <taxon>Bacillati</taxon>
        <taxon>Actinomycetota</taxon>
        <taxon>Actinomycetes</taxon>
        <taxon>Mycobacteriales</taxon>
        <taxon>Mycobacteriaceae</taxon>
        <taxon>Mycolicibacterium</taxon>
    </lineage>
</organism>
<keyword evidence="1" id="KW-0812">Transmembrane</keyword>
<reference evidence="2 3" key="1">
    <citation type="submission" date="2016-12" db="EMBL/GenBank/DDBJ databases">
        <title>The new phylogeny of genus Mycobacterium.</title>
        <authorList>
            <person name="Tortoli E."/>
            <person name="Trovato A."/>
            <person name="Cirillo D.M."/>
        </authorList>
    </citation>
    <scope>NUCLEOTIDE SEQUENCE [LARGE SCALE GENOMIC DNA]</scope>
    <source>
        <strain evidence="2 3">DSM 45130</strain>
    </source>
</reference>
<feature type="transmembrane region" description="Helical" evidence="1">
    <location>
        <begin position="50"/>
        <end position="70"/>
    </location>
</feature>
<comment type="caution">
    <text evidence="2">The sequence shown here is derived from an EMBL/GenBank/DDBJ whole genome shotgun (WGS) entry which is preliminary data.</text>
</comment>
<feature type="transmembrane region" description="Helical" evidence="1">
    <location>
        <begin position="76"/>
        <end position="98"/>
    </location>
</feature>
<gene>
    <name evidence="2" type="ORF">BST26_04490</name>
</gene>
<evidence type="ECO:0000256" key="1">
    <source>
        <dbReference type="SAM" id="Phobius"/>
    </source>
</evidence>
<protein>
    <submittedName>
        <fullName evidence="2">Uncharacterized protein</fullName>
    </submittedName>
</protein>
<sequence>MVDGVAAAVLTTLQIVGSALTWWVTLFWAMATDGCFEHCREEFVYHAWKVTWGGLALGLVITVVGLWVAAKRQTTLSVWPVAGIAVGIIAVVIGAHLINIAAGN</sequence>
<evidence type="ECO:0000313" key="3">
    <source>
        <dbReference type="Proteomes" id="UP000192801"/>
    </source>
</evidence>
<feature type="transmembrane region" description="Helical" evidence="1">
    <location>
        <begin position="6"/>
        <end position="29"/>
    </location>
</feature>
<dbReference type="AlphaFoldDB" id="A0A1X0DK22"/>
<accession>A0A1X0DK22</accession>